<comment type="catalytic activity">
    <reaction evidence="7">
        <text>L-threonyl-[protein] + ATP = O-phospho-L-threonyl-[protein] + ADP + H(+)</text>
        <dbReference type="Rhea" id="RHEA:46608"/>
        <dbReference type="Rhea" id="RHEA-COMP:11060"/>
        <dbReference type="Rhea" id="RHEA-COMP:11605"/>
        <dbReference type="ChEBI" id="CHEBI:15378"/>
        <dbReference type="ChEBI" id="CHEBI:30013"/>
        <dbReference type="ChEBI" id="CHEBI:30616"/>
        <dbReference type="ChEBI" id="CHEBI:61977"/>
        <dbReference type="ChEBI" id="CHEBI:456216"/>
        <dbReference type="EC" id="2.7.11.1"/>
    </reaction>
</comment>
<evidence type="ECO:0000256" key="9">
    <source>
        <dbReference type="SAM" id="MobiDB-lite"/>
    </source>
</evidence>
<dbReference type="GO" id="GO:0005524">
    <property type="term" value="F:ATP binding"/>
    <property type="evidence" value="ECO:0007669"/>
    <property type="project" value="UniProtKB-KW"/>
</dbReference>
<protein>
    <recommendedName>
        <fullName evidence="1">non-specific serine/threonine protein kinase</fullName>
        <ecNumber evidence="1">2.7.11.1</ecNumber>
    </recommendedName>
</protein>
<dbReference type="SMART" id="SM00220">
    <property type="entry name" value="S_TKc"/>
    <property type="match status" value="1"/>
</dbReference>
<feature type="compositionally biased region" description="Basic and acidic residues" evidence="9">
    <location>
        <begin position="552"/>
        <end position="563"/>
    </location>
</feature>
<dbReference type="Pfam" id="PF00069">
    <property type="entry name" value="Pkinase"/>
    <property type="match status" value="1"/>
</dbReference>
<keyword evidence="6" id="KW-0067">ATP-binding</keyword>
<dbReference type="EC" id="2.7.11.1" evidence="1"/>
<dbReference type="InterPro" id="IPR016181">
    <property type="entry name" value="Acyl_CoA_acyltransferase"/>
</dbReference>
<evidence type="ECO:0000256" key="3">
    <source>
        <dbReference type="ARBA" id="ARBA00022679"/>
    </source>
</evidence>
<evidence type="ECO:0000256" key="6">
    <source>
        <dbReference type="ARBA" id="ARBA00022840"/>
    </source>
</evidence>
<evidence type="ECO:0000256" key="4">
    <source>
        <dbReference type="ARBA" id="ARBA00022741"/>
    </source>
</evidence>
<sequence length="902" mass="101896">MCVLQLREPPYAAAGVGLAVFWCTQCTLSCRRHLWKPQCAGPAHICTLRPGAAAPRSMVPASNQNKGIKNVEQRGSMSENLENTEGSSLTSISIRAIDTAKEDDESSPEYSPNGRYRKLNILLGSGTFKNVYKAIDEEEGKEVAWNSLLIKDYETAQEDRVTYLEEIQLLKLISHPNIIELYDFWFTDNNFVFITELMTSGTLRDYIRNVKDMNIKIIRKWSRQILEGIFYLHSLNPMIIHRDIKCENIFVNGATGIVKIGDLGIAKKKDIKRYTMVGTPEFMAKEIFEGDGYSEKVDVYAFGMCLLEMATGKSPYSELKSTAQVFRNVIKGILPEGIRNIKDGCLKSLILSCISAECTRPSVKECLSHHFFQQDEACDGRCFREEDIPPAALKDIDITMKYGPSNIIRCQVYFNVSSRYVTFKYNADFDTPDTVAQEMADQGLIEREKKKTISDLIGKALNDLNGADSVPPKTCSPGMGSSHSTKSVLQCAKTSGDRCPGAEPCDAVPPCTPDVPSNENLSAQIKNQVFIQESSTCSRQKCASTTHSIAETSDRLSHAKENEASQSSKDQARMADSIDFPKTNFPDTMSIEELALETAFITKRDEETVKEWIEVFKMADIDTVGELRTLTEEDWNALPLTVFGARAMKNMLFGKHSQPLPEKDLVPNKNIKEYGDDITIQELLDKILTSKKEAIRSCENKLRTQDIRTVSELRSLHEDDWNKLGLSVLANRVLKNSMARRGNIKAEDYAICDIVFEAVSESNIECVKELQNLLFPVHYPDSFYKDLLYDPTKMSYVFRHAGNIIGICSVSVETEYSRSYLMTFGVVPEYRRRKIGTQCLMLLESVLIERYGIQKLYLHVLSSNVSAKLFYMRLGYCFLRVENDYYRNLPVKSALFFVKNIK</sequence>
<dbReference type="PROSITE" id="PS50011">
    <property type="entry name" value="PROTEIN_KINASE_DOM"/>
    <property type="match status" value="1"/>
</dbReference>
<keyword evidence="3" id="KW-0808">Transferase</keyword>
<comment type="catalytic activity">
    <reaction evidence="8">
        <text>L-seryl-[protein] + ATP = O-phospho-L-seryl-[protein] + ADP + H(+)</text>
        <dbReference type="Rhea" id="RHEA:17989"/>
        <dbReference type="Rhea" id="RHEA-COMP:9863"/>
        <dbReference type="Rhea" id="RHEA-COMP:11604"/>
        <dbReference type="ChEBI" id="CHEBI:15378"/>
        <dbReference type="ChEBI" id="CHEBI:29999"/>
        <dbReference type="ChEBI" id="CHEBI:30616"/>
        <dbReference type="ChEBI" id="CHEBI:83421"/>
        <dbReference type="ChEBI" id="CHEBI:456216"/>
        <dbReference type="EC" id="2.7.11.1"/>
    </reaction>
</comment>
<dbReference type="SUPFAM" id="SSF55729">
    <property type="entry name" value="Acyl-CoA N-acyltransferases (Nat)"/>
    <property type="match status" value="1"/>
</dbReference>
<dbReference type="Gene3D" id="3.40.630.30">
    <property type="match status" value="1"/>
</dbReference>
<proteinExistence type="predicted"/>
<dbReference type="SUPFAM" id="SSF56112">
    <property type="entry name" value="Protein kinase-like (PK-like)"/>
    <property type="match status" value="1"/>
</dbReference>
<feature type="compositionally biased region" description="Polar residues" evidence="9">
    <location>
        <begin position="60"/>
        <end position="83"/>
    </location>
</feature>
<keyword evidence="2" id="KW-0723">Serine/threonine-protein kinase</keyword>
<dbReference type="Gene3D" id="1.10.510.10">
    <property type="entry name" value="Transferase(Phosphotransferase) domain 1"/>
    <property type="match status" value="1"/>
</dbReference>
<gene>
    <name evidence="12" type="ORF">PYX00_011742</name>
</gene>
<dbReference type="PROSITE" id="PS51186">
    <property type="entry name" value="GNAT"/>
    <property type="match status" value="1"/>
</dbReference>
<accession>A0AAW2H8I2</accession>
<keyword evidence="4" id="KW-0547">Nucleotide-binding</keyword>
<dbReference type="Gene3D" id="3.30.200.20">
    <property type="entry name" value="Phosphorylase Kinase, domain 1"/>
    <property type="match status" value="1"/>
</dbReference>
<dbReference type="InterPro" id="IPR050588">
    <property type="entry name" value="WNK_Ser-Thr_kinase"/>
</dbReference>
<evidence type="ECO:0000256" key="7">
    <source>
        <dbReference type="ARBA" id="ARBA00047899"/>
    </source>
</evidence>
<keyword evidence="5" id="KW-0418">Kinase</keyword>
<evidence type="ECO:0000259" key="10">
    <source>
        <dbReference type="PROSITE" id="PS50011"/>
    </source>
</evidence>
<dbReference type="EMBL" id="JARGDH010000006">
    <property type="protein sequence ID" value="KAL0266025.1"/>
    <property type="molecule type" value="Genomic_DNA"/>
</dbReference>
<dbReference type="Pfam" id="PF00583">
    <property type="entry name" value="Acetyltransf_1"/>
    <property type="match status" value="1"/>
</dbReference>
<feature type="region of interest" description="Disordered" evidence="9">
    <location>
        <begin position="548"/>
        <end position="574"/>
    </location>
</feature>
<dbReference type="PANTHER" id="PTHR13902">
    <property type="entry name" value="SERINE/THREONINE-PROTEIN KINASE WNK WITH NO LYSINE -RELATED"/>
    <property type="match status" value="1"/>
</dbReference>
<dbReference type="GO" id="GO:0004674">
    <property type="term" value="F:protein serine/threonine kinase activity"/>
    <property type="evidence" value="ECO:0007669"/>
    <property type="project" value="UniProtKB-KW"/>
</dbReference>
<evidence type="ECO:0000256" key="1">
    <source>
        <dbReference type="ARBA" id="ARBA00012513"/>
    </source>
</evidence>
<feature type="region of interest" description="Disordered" evidence="9">
    <location>
        <begin position="56"/>
        <end position="83"/>
    </location>
</feature>
<dbReference type="Pfam" id="PF12202">
    <property type="entry name" value="OSR1_C"/>
    <property type="match status" value="1"/>
</dbReference>
<organism evidence="12">
    <name type="scientific">Menopon gallinae</name>
    <name type="common">poultry shaft louse</name>
    <dbReference type="NCBI Taxonomy" id="328185"/>
    <lineage>
        <taxon>Eukaryota</taxon>
        <taxon>Metazoa</taxon>
        <taxon>Ecdysozoa</taxon>
        <taxon>Arthropoda</taxon>
        <taxon>Hexapoda</taxon>
        <taxon>Insecta</taxon>
        <taxon>Pterygota</taxon>
        <taxon>Neoptera</taxon>
        <taxon>Paraneoptera</taxon>
        <taxon>Psocodea</taxon>
        <taxon>Troctomorpha</taxon>
        <taxon>Phthiraptera</taxon>
        <taxon>Amblycera</taxon>
        <taxon>Menoponidae</taxon>
        <taxon>Menopon</taxon>
    </lineage>
</organism>
<evidence type="ECO:0000256" key="5">
    <source>
        <dbReference type="ARBA" id="ARBA00022777"/>
    </source>
</evidence>
<dbReference type="InterPro" id="IPR008271">
    <property type="entry name" value="Ser/Thr_kinase_AS"/>
</dbReference>
<evidence type="ECO:0000256" key="2">
    <source>
        <dbReference type="ARBA" id="ARBA00022527"/>
    </source>
</evidence>
<dbReference type="InterPro" id="IPR000719">
    <property type="entry name" value="Prot_kinase_dom"/>
</dbReference>
<comment type="caution">
    <text evidence="12">The sequence shown here is derived from an EMBL/GenBank/DDBJ whole genome shotgun (WGS) entry which is preliminary data.</text>
</comment>
<feature type="domain" description="Protein kinase" evidence="10">
    <location>
        <begin position="117"/>
        <end position="372"/>
    </location>
</feature>
<dbReference type="CDD" id="cd04301">
    <property type="entry name" value="NAT_SF"/>
    <property type="match status" value="1"/>
</dbReference>
<evidence type="ECO:0000259" key="11">
    <source>
        <dbReference type="PROSITE" id="PS51186"/>
    </source>
</evidence>
<evidence type="ECO:0000313" key="12">
    <source>
        <dbReference type="EMBL" id="KAL0266025.1"/>
    </source>
</evidence>
<dbReference type="GO" id="GO:0016747">
    <property type="term" value="F:acyltransferase activity, transferring groups other than amino-acyl groups"/>
    <property type="evidence" value="ECO:0007669"/>
    <property type="project" value="InterPro"/>
</dbReference>
<evidence type="ECO:0000256" key="8">
    <source>
        <dbReference type="ARBA" id="ARBA00048679"/>
    </source>
</evidence>
<dbReference type="InterPro" id="IPR000182">
    <property type="entry name" value="GNAT_dom"/>
</dbReference>
<reference evidence="12" key="1">
    <citation type="journal article" date="2024" name="Gigascience">
        <title>Chromosome-level genome of the poultry shaft louse Menopon gallinae provides insight into the host-switching and adaptive evolution of parasitic lice.</title>
        <authorList>
            <person name="Xu Y."/>
            <person name="Ma L."/>
            <person name="Liu S."/>
            <person name="Liang Y."/>
            <person name="Liu Q."/>
            <person name="He Z."/>
            <person name="Tian L."/>
            <person name="Duan Y."/>
            <person name="Cai W."/>
            <person name="Li H."/>
            <person name="Song F."/>
        </authorList>
    </citation>
    <scope>NUCLEOTIDE SEQUENCE</scope>
    <source>
        <strain evidence="12">Cailab_2023a</strain>
    </source>
</reference>
<dbReference type="PROSITE" id="PS00108">
    <property type="entry name" value="PROTEIN_KINASE_ST"/>
    <property type="match status" value="1"/>
</dbReference>
<dbReference type="InterPro" id="IPR024678">
    <property type="entry name" value="Kinase_OSR1/WNK_CCT"/>
</dbReference>
<feature type="domain" description="N-acetyltransferase" evidence="11">
    <location>
        <begin position="754"/>
        <end position="902"/>
    </location>
</feature>
<name>A0AAW2H8I2_9NEOP</name>
<dbReference type="AlphaFoldDB" id="A0AAW2H8I2"/>
<dbReference type="InterPro" id="IPR011009">
    <property type="entry name" value="Kinase-like_dom_sf"/>
</dbReference>
<dbReference type="Gene3D" id="3.10.20.90">
    <property type="entry name" value="Phosphatidylinositol 3-kinase Catalytic Subunit, Chain A, domain 1"/>
    <property type="match status" value="1"/>
</dbReference>